<keyword evidence="4 7" id="KW-0863">Zinc-finger</keyword>
<keyword evidence="3" id="KW-0677">Repeat</keyword>
<dbReference type="AlphaFoldDB" id="A0AAV6HAF1"/>
<name>A0AAV6HAF1_9TELE</name>
<evidence type="ECO:0000256" key="8">
    <source>
        <dbReference type="SAM" id="MobiDB-lite"/>
    </source>
</evidence>
<dbReference type="Pfam" id="PF00096">
    <property type="entry name" value="zf-C2H2"/>
    <property type="match status" value="5"/>
</dbReference>
<dbReference type="SMART" id="SM00355">
    <property type="entry name" value="ZnF_C2H2"/>
    <property type="match status" value="6"/>
</dbReference>
<protein>
    <submittedName>
        <fullName evidence="11">Uncharacterized protein</fullName>
    </submittedName>
</protein>
<dbReference type="FunFam" id="3.30.160.60:FF:000100">
    <property type="entry name" value="Zinc finger 45-like"/>
    <property type="match status" value="1"/>
</dbReference>
<comment type="caution">
    <text evidence="11">The sequence shown here is derived from an EMBL/GenBank/DDBJ whole genome shotgun (WGS) entry which is preliminary data.</text>
</comment>
<evidence type="ECO:0000313" key="12">
    <source>
        <dbReference type="Proteomes" id="UP000823561"/>
    </source>
</evidence>
<feature type="domain" description="C2H2-type" evidence="9">
    <location>
        <begin position="494"/>
        <end position="521"/>
    </location>
</feature>
<reference evidence="11" key="1">
    <citation type="submission" date="2020-10" db="EMBL/GenBank/DDBJ databases">
        <title>Chromosome-scale genome assembly of the Allis shad, Alosa alosa.</title>
        <authorList>
            <person name="Margot Z."/>
            <person name="Christophe K."/>
            <person name="Cabau C."/>
            <person name="Louis A."/>
            <person name="Berthelot C."/>
            <person name="Parey E."/>
            <person name="Roest Crollius H."/>
            <person name="Montfort J."/>
            <person name="Robinson-Rechavi M."/>
            <person name="Bucao C."/>
            <person name="Bouchez O."/>
            <person name="Gislard M."/>
            <person name="Lluch J."/>
            <person name="Milhes M."/>
            <person name="Lampietro C."/>
            <person name="Lopez Roques C."/>
            <person name="Donnadieu C."/>
            <person name="Braasch I."/>
            <person name="Desvignes T."/>
            <person name="Postlethwait J."/>
            <person name="Bobe J."/>
            <person name="Guiguen Y."/>
        </authorList>
    </citation>
    <scope>NUCLEOTIDE SEQUENCE</scope>
    <source>
        <strain evidence="11">M-15738</strain>
        <tissue evidence="11">Blood</tissue>
    </source>
</reference>
<dbReference type="Gene3D" id="1.10.4020.10">
    <property type="entry name" value="DNA breaking-rejoining enzymes"/>
    <property type="match status" value="1"/>
</dbReference>
<keyword evidence="6" id="KW-0539">Nucleus</keyword>
<dbReference type="SUPFAM" id="SSF57667">
    <property type="entry name" value="beta-beta-alpha zinc fingers"/>
    <property type="match status" value="3"/>
</dbReference>
<dbReference type="PANTHER" id="PTHR23226">
    <property type="entry name" value="ZINC FINGER AND SCAN DOMAIN-CONTAINING"/>
    <property type="match status" value="1"/>
</dbReference>
<dbReference type="Gene3D" id="3.30.160.60">
    <property type="entry name" value="Classic Zinc Finger"/>
    <property type="match status" value="4"/>
</dbReference>
<dbReference type="InterPro" id="IPR038269">
    <property type="entry name" value="SCAN_sf"/>
</dbReference>
<dbReference type="GO" id="GO:0005634">
    <property type="term" value="C:nucleus"/>
    <property type="evidence" value="ECO:0007669"/>
    <property type="project" value="UniProtKB-SubCell"/>
</dbReference>
<evidence type="ECO:0000259" key="10">
    <source>
        <dbReference type="PROSITE" id="PS50804"/>
    </source>
</evidence>
<dbReference type="InterPro" id="IPR003309">
    <property type="entry name" value="SCAN_dom"/>
</dbReference>
<proteinExistence type="predicted"/>
<dbReference type="PROSITE" id="PS00028">
    <property type="entry name" value="ZINC_FINGER_C2H2_1"/>
    <property type="match status" value="4"/>
</dbReference>
<dbReference type="FunFam" id="3.30.160.60:FF:000145">
    <property type="entry name" value="Zinc finger protein 574"/>
    <property type="match status" value="1"/>
</dbReference>
<comment type="subcellular location">
    <subcellularLocation>
        <location evidence="1">Nucleus</location>
    </subcellularLocation>
</comment>
<dbReference type="EMBL" id="JADWDJ010000002">
    <property type="protein sequence ID" value="KAG5284220.1"/>
    <property type="molecule type" value="Genomic_DNA"/>
</dbReference>
<feature type="domain" description="C2H2-type" evidence="9">
    <location>
        <begin position="438"/>
        <end position="465"/>
    </location>
</feature>
<dbReference type="PROSITE" id="PS50157">
    <property type="entry name" value="ZINC_FINGER_C2H2_2"/>
    <property type="match status" value="5"/>
</dbReference>
<dbReference type="FunFam" id="3.30.160.60:FF:002343">
    <property type="entry name" value="Zinc finger protein 33A"/>
    <property type="match status" value="1"/>
</dbReference>
<evidence type="ECO:0000313" key="11">
    <source>
        <dbReference type="EMBL" id="KAG5284220.1"/>
    </source>
</evidence>
<feature type="domain" description="C2H2-type" evidence="9">
    <location>
        <begin position="410"/>
        <end position="437"/>
    </location>
</feature>
<dbReference type="InterPro" id="IPR036236">
    <property type="entry name" value="Znf_C2H2_sf"/>
</dbReference>
<keyword evidence="2" id="KW-0479">Metal-binding</keyword>
<evidence type="ECO:0000256" key="6">
    <source>
        <dbReference type="ARBA" id="ARBA00023242"/>
    </source>
</evidence>
<evidence type="ECO:0000256" key="4">
    <source>
        <dbReference type="ARBA" id="ARBA00022771"/>
    </source>
</evidence>
<organism evidence="11 12">
    <name type="scientific">Alosa alosa</name>
    <name type="common">allis shad</name>
    <dbReference type="NCBI Taxonomy" id="278164"/>
    <lineage>
        <taxon>Eukaryota</taxon>
        <taxon>Metazoa</taxon>
        <taxon>Chordata</taxon>
        <taxon>Craniata</taxon>
        <taxon>Vertebrata</taxon>
        <taxon>Euteleostomi</taxon>
        <taxon>Actinopterygii</taxon>
        <taxon>Neopterygii</taxon>
        <taxon>Teleostei</taxon>
        <taxon>Clupei</taxon>
        <taxon>Clupeiformes</taxon>
        <taxon>Clupeoidei</taxon>
        <taxon>Clupeidae</taxon>
        <taxon>Alosa</taxon>
    </lineage>
</organism>
<feature type="compositionally biased region" description="Polar residues" evidence="8">
    <location>
        <begin position="216"/>
        <end position="242"/>
    </location>
</feature>
<keyword evidence="5" id="KW-0862">Zinc</keyword>
<dbReference type="FunFam" id="3.30.160.60:FF:000688">
    <property type="entry name" value="zinc finger protein 197 isoform X1"/>
    <property type="match status" value="1"/>
</dbReference>
<evidence type="ECO:0000256" key="2">
    <source>
        <dbReference type="ARBA" id="ARBA00022723"/>
    </source>
</evidence>
<evidence type="ECO:0000256" key="3">
    <source>
        <dbReference type="ARBA" id="ARBA00022737"/>
    </source>
</evidence>
<feature type="domain" description="SCAN box" evidence="10">
    <location>
        <begin position="124"/>
        <end position="199"/>
    </location>
</feature>
<keyword evidence="12" id="KW-1185">Reference proteome</keyword>
<dbReference type="SUPFAM" id="SSF47353">
    <property type="entry name" value="Retrovirus capsid dimerization domain-like"/>
    <property type="match status" value="1"/>
</dbReference>
<dbReference type="PROSITE" id="PS50804">
    <property type="entry name" value="SCAN_BOX"/>
    <property type="match status" value="1"/>
</dbReference>
<sequence>MDVIRCVRSLMDLQAQLQRAIGLQEEIQTEVLAHLLLPRSTRRLKIPEGFGASEDVEAYFATFERAATSLKLPQKTWRAQVMKLLGMDYSEGQDSSLQDHGYEVVKDHLHSQASVAEQQWQVNFTLANFDPVKGPRELGLGLDEAARRWLKPERRSAEDVVQRVALQKFVTLLPRAVSDWVVQHKCKDMEEAISLAEQFLGRRTNEEYGEREEDTAGQQYTATDPSDKSGASNQFRVTTDNAQEGKEPKPWTTAPKEEETSLKLCQSVSFNVEVEGMGEIYLKEEGGEEQEEYTPHIEQMPVEEEDDDMCSGEIVIEPPSDIGQPSVTTTRRQPGWKPTFRVKKMYFGANEATLTKSHACSDCGKSFTRLFHLRRHKCGSALLACQKCETTFASSSTQLAQHRCSHDEFHSCPYCVRQFRKKSNLQNHVHMHTGERRYQCPDCGDTFTQKHVMLEHRNIHTGQRPFVCHECGKGFCHSRTLSKHRQLHSDLRPFLCTLCGKTFKIKDGLRRHQLVHEKNSEKTVGMLK</sequence>
<feature type="compositionally biased region" description="Basic and acidic residues" evidence="8">
    <location>
        <begin position="243"/>
        <end position="260"/>
    </location>
</feature>
<dbReference type="Proteomes" id="UP000823561">
    <property type="component" value="Chromosome 2"/>
</dbReference>
<dbReference type="Pfam" id="PF02023">
    <property type="entry name" value="SCAN"/>
    <property type="match status" value="1"/>
</dbReference>
<evidence type="ECO:0000259" key="9">
    <source>
        <dbReference type="PROSITE" id="PS50157"/>
    </source>
</evidence>
<feature type="domain" description="C2H2-type" evidence="9">
    <location>
        <begin position="358"/>
        <end position="377"/>
    </location>
</feature>
<evidence type="ECO:0000256" key="7">
    <source>
        <dbReference type="PROSITE-ProRule" id="PRU00042"/>
    </source>
</evidence>
<feature type="domain" description="C2H2-type" evidence="9">
    <location>
        <begin position="466"/>
        <end position="493"/>
    </location>
</feature>
<dbReference type="SMART" id="SM00431">
    <property type="entry name" value="SCAN"/>
    <property type="match status" value="1"/>
</dbReference>
<feature type="region of interest" description="Disordered" evidence="8">
    <location>
        <begin position="204"/>
        <end position="260"/>
    </location>
</feature>
<dbReference type="InterPro" id="IPR013087">
    <property type="entry name" value="Znf_C2H2_type"/>
</dbReference>
<evidence type="ECO:0000256" key="1">
    <source>
        <dbReference type="ARBA" id="ARBA00004123"/>
    </source>
</evidence>
<evidence type="ECO:0000256" key="5">
    <source>
        <dbReference type="ARBA" id="ARBA00022833"/>
    </source>
</evidence>
<gene>
    <name evidence="11" type="ORF">AALO_G00024230</name>
</gene>
<accession>A0AAV6HAF1</accession>
<dbReference type="GO" id="GO:0008270">
    <property type="term" value="F:zinc ion binding"/>
    <property type="evidence" value="ECO:0007669"/>
    <property type="project" value="UniProtKB-KW"/>
</dbReference>